<keyword evidence="3 5" id="KW-0175">Coiled coil</keyword>
<keyword evidence="9" id="KW-1185">Reference proteome</keyword>
<feature type="coiled-coil region" evidence="5">
    <location>
        <begin position="72"/>
        <end position="99"/>
    </location>
</feature>
<dbReference type="EMBL" id="RAZS01000001">
    <property type="protein sequence ID" value="RKN23653.1"/>
    <property type="molecule type" value="Genomic_DNA"/>
</dbReference>
<name>A0ABX9RIE6_9ACTN</name>
<accession>A0ABX9RIE6</accession>
<evidence type="ECO:0000256" key="4">
    <source>
        <dbReference type="ARBA" id="ARBA00023172"/>
    </source>
</evidence>
<evidence type="ECO:0000313" key="8">
    <source>
        <dbReference type="EMBL" id="RKN23653.1"/>
    </source>
</evidence>
<keyword evidence="7" id="KW-0472">Membrane</keyword>
<comment type="caution">
    <text evidence="8">The sequence shown here is derived from an EMBL/GenBank/DDBJ whole genome shotgun (WGS) entry which is preliminary data.</text>
</comment>
<comment type="similarity">
    <text evidence="2">Belongs to the RmuC family.</text>
</comment>
<dbReference type="RefSeq" id="WP_120673330.1">
    <property type="nucleotide sequence ID" value="NZ_RAZS01000001.1"/>
</dbReference>
<evidence type="ECO:0000256" key="3">
    <source>
        <dbReference type="ARBA" id="ARBA00023054"/>
    </source>
</evidence>
<sequence>MDFPTLAVVVVCLSAGGAVGWLAARSRASAEIARLDATLRATREGEGRLEQSLRALSYEATAQSQEAVSRAVAPLHETLRRYEQRVADLEHERVDAYAELREQVRSMSVVSGELRTETKQLVAALRAPQVRGRWGEHQLRRIVEAAGMLEHCDFAEQVTAATDHQVVRPDLVVRLHGGRSVVVDAKAPFDAYLTAMEARDERSRDTHLDAHARHLRAHVDALAAKTYWAAFDSTPEFVVLFVPADPFLDVALQRDPTLLEHAFARNVVLATPATLVALLRTVAYSWRQEALARNAAAVHSLARELHGRLATLGDHVSKLGTALGSAVTAYNRAVGSLEARVLVSARKLAELGVSDRELEAPAQVELAPRQPQAPELLDAAENELPSR</sequence>
<evidence type="ECO:0000256" key="1">
    <source>
        <dbReference type="ARBA" id="ARBA00003416"/>
    </source>
</evidence>
<evidence type="ECO:0000256" key="7">
    <source>
        <dbReference type="SAM" id="Phobius"/>
    </source>
</evidence>
<evidence type="ECO:0000256" key="6">
    <source>
        <dbReference type="SAM" id="MobiDB-lite"/>
    </source>
</evidence>
<feature type="region of interest" description="Disordered" evidence="6">
    <location>
        <begin position="361"/>
        <end position="387"/>
    </location>
</feature>
<organism evidence="8 9">
    <name type="scientific">Micromonospora musae</name>
    <dbReference type="NCBI Taxonomy" id="1894970"/>
    <lineage>
        <taxon>Bacteria</taxon>
        <taxon>Bacillati</taxon>
        <taxon>Actinomycetota</taxon>
        <taxon>Actinomycetes</taxon>
        <taxon>Micromonosporales</taxon>
        <taxon>Micromonosporaceae</taxon>
        <taxon>Micromonospora</taxon>
    </lineage>
</organism>
<keyword evidence="7" id="KW-1133">Transmembrane helix</keyword>
<gene>
    <name evidence="8" type="ORF">D7147_00930</name>
</gene>
<dbReference type="InterPro" id="IPR003798">
    <property type="entry name" value="DNA_recombination_RmuC"/>
</dbReference>
<proteinExistence type="inferred from homology"/>
<reference evidence="8 9" key="1">
    <citation type="submission" date="2018-09" db="EMBL/GenBank/DDBJ databases">
        <title>Micromonospora sp. nov. MS1-9, isolated from a root of Musa sp.</title>
        <authorList>
            <person name="Kuncharoen N."/>
            <person name="Kudo T."/>
            <person name="Ohkuma M."/>
            <person name="Yuki M."/>
            <person name="Tanasupawat S."/>
        </authorList>
    </citation>
    <scope>NUCLEOTIDE SEQUENCE [LARGE SCALE GENOMIC DNA]</scope>
    <source>
        <strain evidence="8 9">NGC1-4</strain>
    </source>
</reference>
<comment type="function">
    <text evidence="1">Involved in DNA recombination.</text>
</comment>
<dbReference type="PANTHER" id="PTHR30563:SF0">
    <property type="entry name" value="DNA RECOMBINATION PROTEIN RMUC"/>
    <property type="match status" value="1"/>
</dbReference>
<feature type="transmembrane region" description="Helical" evidence="7">
    <location>
        <begin position="6"/>
        <end position="24"/>
    </location>
</feature>
<keyword evidence="7" id="KW-0812">Transmembrane</keyword>
<keyword evidence="4" id="KW-0233">DNA recombination</keyword>
<dbReference type="Pfam" id="PF02646">
    <property type="entry name" value="RmuC"/>
    <property type="match status" value="1"/>
</dbReference>
<evidence type="ECO:0000256" key="5">
    <source>
        <dbReference type="SAM" id="Coils"/>
    </source>
</evidence>
<evidence type="ECO:0000256" key="2">
    <source>
        <dbReference type="ARBA" id="ARBA00009840"/>
    </source>
</evidence>
<evidence type="ECO:0000313" key="9">
    <source>
        <dbReference type="Proteomes" id="UP000271548"/>
    </source>
</evidence>
<protein>
    <submittedName>
        <fullName evidence="8">DNA recombination protein RmuC</fullName>
    </submittedName>
</protein>
<dbReference type="PANTHER" id="PTHR30563">
    <property type="entry name" value="DNA RECOMBINATION PROTEIN RMUC"/>
    <property type="match status" value="1"/>
</dbReference>
<dbReference type="Proteomes" id="UP000271548">
    <property type="component" value="Unassembled WGS sequence"/>
</dbReference>